<comment type="caution">
    <text evidence="2">The sequence shown here is derived from an EMBL/GenBank/DDBJ whole genome shotgun (WGS) entry which is preliminary data.</text>
</comment>
<feature type="region of interest" description="Disordered" evidence="1">
    <location>
        <begin position="37"/>
        <end position="59"/>
    </location>
</feature>
<evidence type="ECO:0000313" key="2">
    <source>
        <dbReference type="EMBL" id="CAH1421716.1"/>
    </source>
</evidence>
<gene>
    <name evidence="2" type="ORF">LVIROSA_LOCUS9100</name>
</gene>
<proteinExistence type="predicted"/>
<organism evidence="2 3">
    <name type="scientific">Lactuca virosa</name>
    <dbReference type="NCBI Taxonomy" id="75947"/>
    <lineage>
        <taxon>Eukaryota</taxon>
        <taxon>Viridiplantae</taxon>
        <taxon>Streptophyta</taxon>
        <taxon>Embryophyta</taxon>
        <taxon>Tracheophyta</taxon>
        <taxon>Spermatophyta</taxon>
        <taxon>Magnoliopsida</taxon>
        <taxon>eudicotyledons</taxon>
        <taxon>Gunneridae</taxon>
        <taxon>Pentapetalae</taxon>
        <taxon>asterids</taxon>
        <taxon>campanulids</taxon>
        <taxon>Asterales</taxon>
        <taxon>Asteraceae</taxon>
        <taxon>Cichorioideae</taxon>
        <taxon>Cichorieae</taxon>
        <taxon>Lactucinae</taxon>
        <taxon>Lactuca</taxon>
    </lineage>
</organism>
<name>A0AAU9M3R9_9ASTR</name>
<evidence type="ECO:0000313" key="3">
    <source>
        <dbReference type="Proteomes" id="UP001157418"/>
    </source>
</evidence>
<keyword evidence="3" id="KW-1185">Reference proteome</keyword>
<dbReference type="EMBL" id="CAKMRJ010001112">
    <property type="protein sequence ID" value="CAH1421716.1"/>
    <property type="molecule type" value="Genomic_DNA"/>
</dbReference>
<accession>A0AAU9M3R9</accession>
<reference evidence="2 3" key="1">
    <citation type="submission" date="2022-01" db="EMBL/GenBank/DDBJ databases">
        <authorList>
            <person name="Xiong W."/>
            <person name="Schranz E."/>
        </authorList>
    </citation>
    <scope>NUCLEOTIDE SEQUENCE [LARGE SCALE GENOMIC DNA]</scope>
</reference>
<protein>
    <submittedName>
        <fullName evidence="2">Uncharacterized protein</fullName>
    </submittedName>
</protein>
<evidence type="ECO:0000256" key="1">
    <source>
        <dbReference type="SAM" id="MobiDB-lite"/>
    </source>
</evidence>
<dbReference type="AlphaFoldDB" id="A0AAU9M3R9"/>
<sequence>MYNLRPARSMLPEITASISVSAQQQITKQLPVAASCPTRTTELPVKSPPVSTGDHSSLSRHRSSLHRRWLEPRYHQPTSELGWNTSRRQHRQLLHRLTSSQGFLARCIPPQASAFSPFFGIPCDE</sequence>
<dbReference type="Proteomes" id="UP001157418">
    <property type="component" value="Unassembled WGS sequence"/>
</dbReference>